<feature type="compositionally biased region" description="Polar residues" evidence="5">
    <location>
        <begin position="159"/>
        <end position="168"/>
    </location>
</feature>
<dbReference type="PANTHER" id="PTHR37467">
    <property type="entry name" value="EXPORTED CALCIUM-BINDING GLYCOPROTEIN-RELATED"/>
    <property type="match status" value="1"/>
</dbReference>
<organism evidence="6 7">
    <name type="scientific">Leucobacter soli</name>
    <dbReference type="NCBI Taxonomy" id="2812850"/>
    <lineage>
        <taxon>Bacteria</taxon>
        <taxon>Bacillati</taxon>
        <taxon>Actinomycetota</taxon>
        <taxon>Actinomycetes</taxon>
        <taxon>Micrococcales</taxon>
        <taxon>Microbacteriaceae</taxon>
        <taxon>Leucobacter</taxon>
    </lineage>
</organism>
<keyword evidence="3" id="KW-0732">Signal</keyword>
<dbReference type="Pfam" id="PF18884">
    <property type="entry name" value="TSP3_bac"/>
    <property type="match status" value="4"/>
</dbReference>
<feature type="compositionally biased region" description="Acidic residues" evidence="5">
    <location>
        <begin position="146"/>
        <end position="156"/>
    </location>
</feature>
<gene>
    <name evidence="6" type="ORF">LEUCIP111803_02366</name>
</gene>
<evidence type="ECO:0000256" key="2">
    <source>
        <dbReference type="ARBA" id="ARBA00022525"/>
    </source>
</evidence>
<comment type="subcellular location">
    <subcellularLocation>
        <location evidence="1">Secreted</location>
    </subcellularLocation>
</comment>
<name>A0A916K028_9MICO</name>
<evidence type="ECO:0000313" key="6">
    <source>
        <dbReference type="EMBL" id="CAG7620434.1"/>
    </source>
</evidence>
<dbReference type="CDD" id="cd20742">
    <property type="entry name" value="FIX_vWA-like"/>
    <property type="match status" value="1"/>
</dbReference>
<feature type="compositionally biased region" description="Acidic residues" evidence="5">
    <location>
        <begin position="124"/>
        <end position="139"/>
    </location>
</feature>
<feature type="compositionally biased region" description="Acidic residues" evidence="5">
    <location>
        <begin position="89"/>
        <end position="108"/>
    </location>
</feature>
<evidence type="ECO:0000256" key="5">
    <source>
        <dbReference type="SAM" id="MobiDB-lite"/>
    </source>
</evidence>
<dbReference type="PANTHER" id="PTHR37467:SF1">
    <property type="entry name" value="EXPORTED CALCIUM-BINDING GLYCOPROTEIN"/>
    <property type="match status" value="1"/>
</dbReference>
<dbReference type="Proteomes" id="UP000693892">
    <property type="component" value="Unassembled WGS sequence"/>
</dbReference>
<sequence length="493" mass="52688">MEIDGWQTQDGTVYRTSPTSADTDGDGLNDGEEAGSLISGTESPVLYAGISDPTEVDSDGDGLDDKSEVHGWTTVRGGEYFTEPMNPDTDGDGLTDGEEAGSSVEDEASVLRYRGISDPKQIDTDDDGLDDAGEADYELDAFSQDTDGDGLDDDYEVNISGTDPQSVDTDGDGFDDRYEVEHRDDLGFDPLFEDVAVDKWDYALDFAKGAFAGELAPGDSLAWLMGNIAAGGSSFIPGIGWIVGGVADLRDTVGAMIHSDWVGAGFSATGLVPYGGDAASIPKKVAAFVAKHPELAAAVAAAVVAIKWLPDKTKVAVLERLPGWKDLNAAGATEKGLVKLNENGHLYMERIAKQIARKGHVPGAPAKFMSDGYAGEKYLTKILSEKGKVKSQVSMSTKGCVDVCNATSRRFDVVSKNVAHESKVGYTNLTESIRRQIQSDAHLMKQNCVKEKACIKSAHWHFFPSDTTNQVGASEALLDLLDELKIPYTIHLP</sequence>
<evidence type="ECO:0000256" key="4">
    <source>
        <dbReference type="ARBA" id="ARBA00022837"/>
    </source>
</evidence>
<protein>
    <submittedName>
        <fullName evidence="6">Uncharacterized protein</fullName>
    </submittedName>
</protein>
<dbReference type="InterPro" id="IPR059100">
    <property type="entry name" value="TSP3_bac"/>
</dbReference>
<reference evidence="6" key="1">
    <citation type="submission" date="2021-06" db="EMBL/GenBank/DDBJ databases">
        <authorList>
            <person name="Criscuolo A."/>
        </authorList>
    </citation>
    <scope>NUCLEOTIDE SEQUENCE</scope>
    <source>
        <strain evidence="6">CIP111803</strain>
    </source>
</reference>
<keyword evidence="2" id="KW-0964">Secreted</keyword>
<evidence type="ECO:0000256" key="3">
    <source>
        <dbReference type="ARBA" id="ARBA00022729"/>
    </source>
</evidence>
<dbReference type="AlphaFoldDB" id="A0A916K028"/>
<keyword evidence="7" id="KW-1185">Reference proteome</keyword>
<evidence type="ECO:0000256" key="1">
    <source>
        <dbReference type="ARBA" id="ARBA00004613"/>
    </source>
</evidence>
<comment type="caution">
    <text evidence="6">The sequence shown here is derived from an EMBL/GenBank/DDBJ whole genome shotgun (WGS) entry which is preliminary data.</text>
</comment>
<evidence type="ECO:0000313" key="7">
    <source>
        <dbReference type="Proteomes" id="UP000693892"/>
    </source>
</evidence>
<feature type="compositionally biased region" description="Polar residues" evidence="5">
    <location>
        <begin position="1"/>
        <end position="22"/>
    </location>
</feature>
<keyword evidence="4" id="KW-0106">Calcium</keyword>
<feature type="compositionally biased region" description="Acidic residues" evidence="5">
    <location>
        <begin position="23"/>
        <end position="33"/>
    </location>
</feature>
<dbReference type="InterPro" id="IPR053180">
    <property type="entry name" value="Ca-binding_acidic-repeat"/>
</dbReference>
<feature type="region of interest" description="Disordered" evidence="5">
    <location>
        <begin position="1"/>
        <end position="172"/>
    </location>
</feature>
<proteinExistence type="predicted"/>
<accession>A0A916K028</accession>
<dbReference type="EMBL" id="CAJVAP010000035">
    <property type="protein sequence ID" value="CAG7620434.1"/>
    <property type="molecule type" value="Genomic_DNA"/>
</dbReference>